<dbReference type="STRING" id="1134406.ADN00_10905"/>
<dbReference type="RefSeq" id="WP_075063028.1">
    <property type="nucleotide sequence ID" value="NZ_LGCL01000024.1"/>
</dbReference>
<name>A0A0P6XUH9_9CHLR</name>
<accession>A0A0P6XUH9</accession>
<feature type="compositionally biased region" description="Basic and acidic residues" evidence="1">
    <location>
        <begin position="328"/>
        <end position="344"/>
    </location>
</feature>
<proteinExistence type="predicted"/>
<dbReference type="AlphaFoldDB" id="A0A0P6XUH9"/>
<evidence type="ECO:0000259" key="3">
    <source>
        <dbReference type="Pfam" id="PF18915"/>
    </source>
</evidence>
<gene>
    <name evidence="4" type="ORF">ADN00_10905</name>
</gene>
<dbReference type="PATRIC" id="fig|1134406.4.peg.2661"/>
<feature type="domain" description="DUF5667" evidence="3">
    <location>
        <begin position="134"/>
        <end position="243"/>
    </location>
</feature>
<evidence type="ECO:0000313" key="5">
    <source>
        <dbReference type="Proteomes" id="UP000050417"/>
    </source>
</evidence>
<evidence type="ECO:0000256" key="2">
    <source>
        <dbReference type="SAM" id="Phobius"/>
    </source>
</evidence>
<feature type="region of interest" description="Disordered" evidence="1">
    <location>
        <begin position="252"/>
        <end position="344"/>
    </location>
</feature>
<feature type="transmembrane region" description="Helical" evidence="2">
    <location>
        <begin position="107"/>
        <end position="129"/>
    </location>
</feature>
<comment type="caution">
    <text evidence="4">The sequence shown here is derived from an EMBL/GenBank/DDBJ whole genome shotgun (WGS) entry which is preliminary data.</text>
</comment>
<dbReference type="EMBL" id="LGCL01000024">
    <property type="protein sequence ID" value="KPL77057.1"/>
    <property type="molecule type" value="Genomic_DNA"/>
</dbReference>
<dbReference type="Pfam" id="PF18915">
    <property type="entry name" value="DUF5667"/>
    <property type="match status" value="1"/>
</dbReference>
<keyword evidence="5" id="KW-1185">Reference proteome</keyword>
<organism evidence="4 5">
    <name type="scientific">Ornatilinea apprima</name>
    <dbReference type="NCBI Taxonomy" id="1134406"/>
    <lineage>
        <taxon>Bacteria</taxon>
        <taxon>Bacillati</taxon>
        <taxon>Chloroflexota</taxon>
        <taxon>Anaerolineae</taxon>
        <taxon>Anaerolineales</taxon>
        <taxon>Anaerolineaceae</taxon>
        <taxon>Ornatilinea</taxon>
    </lineage>
</organism>
<dbReference type="InterPro" id="IPR043725">
    <property type="entry name" value="DUF5667"/>
</dbReference>
<protein>
    <recommendedName>
        <fullName evidence="3">DUF5667 domain-containing protein</fullName>
    </recommendedName>
</protein>
<keyword evidence="2" id="KW-0472">Membrane</keyword>
<dbReference type="Proteomes" id="UP000050417">
    <property type="component" value="Unassembled WGS sequence"/>
</dbReference>
<feature type="compositionally biased region" description="Basic and acidic residues" evidence="1">
    <location>
        <begin position="277"/>
        <end position="295"/>
    </location>
</feature>
<evidence type="ECO:0000256" key="1">
    <source>
        <dbReference type="SAM" id="MobiDB-lite"/>
    </source>
</evidence>
<keyword evidence="2" id="KW-1133">Transmembrane helix</keyword>
<evidence type="ECO:0000313" key="4">
    <source>
        <dbReference type="EMBL" id="KPL77057.1"/>
    </source>
</evidence>
<keyword evidence="2" id="KW-0812">Transmembrane</keyword>
<sequence length="344" mass="37901">MPDLKNTLPGNTQPAQRLADLLDNRGEQGDVPLPLLEHEEQELQELLAVADWITQAPKAEPSAQFRQQSRQRILKQIDQPKPVTFWQGLRLIFTEGLSSFKIKRRTALVLMSIVLLVAMLSVGGTNIVLASSDALPGDSLYNIKILIEQAQLVVASPEQRVEQINGNLETRVEEIEALVEAGRFEDLQVALATFDSEVSDLANAMASLPPQSPERSEAHQLLLETAHNNRIQVLTSLLDKVPESARPAIEKAIQSTSDLEPQETKGKPEKTVTPQPTKEKPAGKPEDINTPEKGKPTTLSTPEKRSIPTATPKPTQTPKPTKVPPGQVDKDKPDKPEKPEKKEK</sequence>
<dbReference type="OrthoDB" id="3402808at2"/>
<reference evidence="4 5" key="1">
    <citation type="submission" date="2015-07" db="EMBL/GenBank/DDBJ databases">
        <title>Genome sequence of Ornatilinea apprima DSM 23815.</title>
        <authorList>
            <person name="Hemp J."/>
            <person name="Ward L.M."/>
            <person name="Pace L.A."/>
            <person name="Fischer W.W."/>
        </authorList>
    </citation>
    <scope>NUCLEOTIDE SEQUENCE [LARGE SCALE GENOMIC DNA]</scope>
    <source>
        <strain evidence="4 5">P3M-1</strain>
    </source>
</reference>